<name>A0AAV6VH63_9ARAC</name>
<evidence type="ECO:0000313" key="2">
    <source>
        <dbReference type="Proteomes" id="UP000827092"/>
    </source>
</evidence>
<sequence>MLSHYYILAVAAPDDIPPPLLPYDKWPLGCRLATTKGGGRPLVMAECLLIGWIPGGRGYVPSVPLFLSGLDQMVDMGKNMGFC</sequence>
<keyword evidence="2" id="KW-1185">Reference proteome</keyword>
<gene>
    <name evidence="1" type="ORF">JTE90_028436</name>
</gene>
<reference evidence="1 2" key="1">
    <citation type="journal article" date="2022" name="Nat. Ecol. Evol.">
        <title>A masculinizing supergene underlies an exaggerated male reproductive morph in a spider.</title>
        <authorList>
            <person name="Hendrickx F."/>
            <person name="De Corte Z."/>
            <person name="Sonet G."/>
            <person name="Van Belleghem S.M."/>
            <person name="Kostlbacher S."/>
            <person name="Vangestel C."/>
        </authorList>
    </citation>
    <scope>NUCLEOTIDE SEQUENCE [LARGE SCALE GENOMIC DNA]</scope>
    <source>
        <strain evidence="1">W744_W776</strain>
    </source>
</reference>
<comment type="caution">
    <text evidence="1">The sequence shown here is derived from an EMBL/GenBank/DDBJ whole genome shotgun (WGS) entry which is preliminary data.</text>
</comment>
<dbReference type="AlphaFoldDB" id="A0AAV6VH63"/>
<protein>
    <submittedName>
        <fullName evidence="1">Uncharacterized protein</fullName>
    </submittedName>
</protein>
<dbReference type="EMBL" id="JAFNEN010000090">
    <property type="protein sequence ID" value="KAG8195287.1"/>
    <property type="molecule type" value="Genomic_DNA"/>
</dbReference>
<dbReference type="Proteomes" id="UP000827092">
    <property type="component" value="Unassembled WGS sequence"/>
</dbReference>
<evidence type="ECO:0000313" key="1">
    <source>
        <dbReference type="EMBL" id="KAG8195287.1"/>
    </source>
</evidence>
<accession>A0AAV6VH63</accession>
<proteinExistence type="predicted"/>
<organism evidence="1 2">
    <name type="scientific">Oedothorax gibbosus</name>
    <dbReference type="NCBI Taxonomy" id="931172"/>
    <lineage>
        <taxon>Eukaryota</taxon>
        <taxon>Metazoa</taxon>
        <taxon>Ecdysozoa</taxon>
        <taxon>Arthropoda</taxon>
        <taxon>Chelicerata</taxon>
        <taxon>Arachnida</taxon>
        <taxon>Araneae</taxon>
        <taxon>Araneomorphae</taxon>
        <taxon>Entelegynae</taxon>
        <taxon>Araneoidea</taxon>
        <taxon>Linyphiidae</taxon>
        <taxon>Erigoninae</taxon>
        <taxon>Oedothorax</taxon>
    </lineage>
</organism>